<dbReference type="InterPro" id="IPR028082">
    <property type="entry name" value="Peripla_BP_I"/>
</dbReference>
<dbReference type="PROSITE" id="PS50932">
    <property type="entry name" value="HTH_LACI_2"/>
    <property type="match status" value="1"/>
</dbReference>
<dbReference type="Gene3D" id="3.40.50.2300">
    <property type="match status" value="2"/>
</dbReference>
<dbReference type="PANTHER" id="PTHR30146">
    <property type="entry name" value="LACI-RELATED TRANSCRIPTIONAL REPRESSOR"/>
    <property type="match status" value="1"/>
</dbReference>
<dbReference type="Gene3D" id="1.10.260.40">
    <property type="entry name" value="lambda repressor-like DNA-binding domains"/>
    <property type="match status" value="1"/>
</dbReference>
<dbReference type="Pfam" id="PF13377">
    <property type="entry name" value="Peripla_BP_3"/>
    <property type="match status" value="1"/>
</dbReference>
<organism evidence="5 6">
    <name type="scientific">Ligilactobacillus ruminis DSM 20403 = NBRC 102161</name>
    <dbReference type="NCBI Taxonomy" id="1423798"/>
    <lineage>
        <taxon>Bacteria</taxon>
        <taxon>Bacillati</taxon>
        <taxon>Bacillota</taxon>
        <taxon>Bacilli</taxon>
        <taxon>Lactobacillales</taxon>
        <taxon>Lactobacillaceae</taxon>
        <taxon>Ligilactobacillus</taxon>
    </lineage>
</organism>
<feature type="domain" description="HTH lacI-type" evidence="4">
    <location>
        <begin position="2"/>
        <end position="65"/>
    </location>
</feature>
<evidence type="ECO:0000259" key="4">
    <source>
        <dbReference type="PROSITE" id="PS50932"/>
    </source>
</evidence>
<dbReference type="AlphaFoldDB" id="A0A1I2R9R3"/>
<evidence type="ECO:0000313" key="6">
    <source>
        <dbReference type="Proteomes" id="UP000182635"/>
    </source>
</evidence>
<evidence type="ECO:0000256" key="2">
    <source>
        <dbReference type="ARBA" id="ARBA00023125"/>
    </source>
</evidence>
<dbReference type="GO" id="GO:0003700">
    <property type="term" value="F:DNA-binding transcription factor activity"/>
    <property type="evidence" value="ECO:0007669"/>
    <property type="project" value="TreeGrafter"/>
</dbReference>
<name>A0A1I2R9R3_9LACO</name>
<evidence type="ECO:0000256" key="3">
    <source>
        <dbReference type="ARBA" id="ARBA00023163"/>
    </source>
</evidence>
<dbReference type="InterPro" id="IPR046335">
    <property type="entry name" value="LacI/GalR-like_sensor"/>
</dbReference>
<keyword evidence="2" id="KW-0238">DNA-binding</keyword>
<dbReference type="RefSeq" id="WP_046922635.1">
    <property type="nucleotide sequence ID" value="NZ_AYYL01000009.1"/>
</dbReference>
<protein>
    <submittedName>
        <fullName evidence="5">Transcriptional regulator, LacI family</fullName>
    </submittedName>
</protein>
<proteinExistence type="predicted"/>
<dbReference type="SMART" id="SM00354">
    <property type="entry name" value="HTH_LACI"/>
    <property type="match status" value="1"/>
</dbReference>
<evidence type="ECO:0000313" key="5">
    <source>
        <dbReference type="EMBL" id="SFG35327.1"/>
    </source>
</evidence>
<sequence>MATIKDIAKKANVSQATVSRILNYDPTLSVNDETRKRVFAAAEALNYTKHKQKNSRHYSGKNVAVIFFGNQIQEINDSYYYSIRDGIEEKLSEQKINAVLYYGHSEWNGIEDCIGVLVLGGDQYAKDEISKLKKLSIPVVFVDSNMLKENFSCVYSDFSSVVDSIISHFIAHGSKRIGMLAGELPNVSGTPHDFRLGDFKRCMKDRGLYDDKRVFIGAYDPDSGYAAIRQALNSVSRNDFPDALLISNDAMAIGALKAFKEAKIDVPKDVSIISFNDTISAQYANPPLSSIRIESNEMGRRAVDLLIDRLDSPDRIPYMIMLGTKLILRESSVN</sequence>
<dbReference type="SUPFAM" id="SSF53822">
    <property type="entry name" value="Periplasmic binding protein-like I"/>
    <property type="match status" value="1"/>
</dbReference>
<dbReference type="Pfam" id="PF00356">
    <property type="entry name" value="LacI"/>
    <property type="match status" value="1"/>
</dbReference>
<dbReference type="CDD" id="cd01392">
    <property type="entry name" value="HTH_LacI"/>
    <property type="match status" value="1"/>
</dbReference>
<dbReference type="PANTHER" id="PTHR30146:SF149">
    <property type="entry name" value="HTH-TYPE TRANSCRIPTIONAL REGULATOR EBGR"/>
    <property type="match status" value="1"/>
</dbReference>
<dbReference type="Proteomes" id="UP000182635">
    <property type="component" value="Unassembled WGS sequence"/>
</dbReference>
<keyword evidence="1" id="KW-0805">Transcription regulation</keyword>
<reference evidence="6" key="1">
    <citation type="submission" date="2016-10" db="EMBL/GenBank/DDBJ databases">
        <authorList>
            <person name="Varghese N."/>
            <person name="Submissions S."/>
        </authorList>
    </citation>
    <scope>NUCLEOTIDE SEQUENCE [LARGE SCALE GENOMIC DNA]</scope>
    <source>
        <strain evidence="6">DSM 20403</strain>
    </source>
</reference>
<dbReference type="PRINTS" id="PR00036">
    <property type="entry name" value="HTHLACI"/>
</dbReference>
<dbReference type="CDD" id="cd01544">
    <property type="entry name" value="PBP1_GalR"/>
    <property type="match status" value="1"/>
</dbReference>
<keyword evidence="3" id="KW-0804">Transcription</keyword>
<dbReference type="EMBL" id="FOPI01000014">
    <property type="protein sequence ID" value="SFG35327.1"/>
    <property type="molecule type" value="Genomic_DNA"/>
</dbReference>
<dbReference type="PROSITE" id="PS00356">
    <property type="entry name" value="HTH_LACI_1"/>
    <property type="match status" value="1"/>
</dbReference>
<dbReference type="InterPro" id="IPR010982">
    <property type="entry name" value="Lambda_DNA-bd_dom_sf"/>
</dbReference>
<accession>A0A1I2R9R3</accession>
<dbReference type="GO" id="GO:0000976">
    <property type="term" value="F:transcription cis-regulatory region binding"/>
    <property type="evidence" value="ECO:0007669"/>
    <property type="project" value="TreeGrafter"/>
</dbReference>
<evidence type="ECO:0000256" key="1">
    <source>
        <dbReference type="ARBA" id="ARBA00023015"/>
    </source>
</evidence>
<dbReference type="SUPFAM" id="SSF47413">
    <property type="entry name" value="lambda repressor-like DNA-binding domains"/>
    <property type="match status" value="1"/>
</dbReference>
<dbReference type="OrthoDB" id="43195at2"/>
<dbReference type="InterPro" id="IPR000843">
    <property type="entry name" value="HTH_LacI"/>
</dbReference>
<gene>
    <name evidence="5" type="ORF">SAMN02910432_01008</name>
</gene>